<dbReference type="SUPFAM" id="SSF48008">
    <property type="entry name" value="GntR ligand-binding domain-like"/>
    <property type="match status" value="1"/>
</dbReference>
<dbReference type="AlphaFoldDB" id="A0A1C3P2T2"/>
<dbReference type="GO" id="GO:0003700">
    <property type="term" value="F:DNA-binding transcription factor activity"/>
    <property type="evidence" value="ECO:0007669"/>
    <property type="project" value="InterPro"/>
</dbReference>
<dbReference type="Gene3D" id="1.20.120.530">
    <property type="entry name" value="GntR ligand-binding domain-like"/>
    <property type="match status" value="1"/>
</dbReference>
<dbReference type="CDD" id="cd07377">
    <property type="entry name" value="WHTH_GntR"/>
    <property type="match status" value="1"/>
</dbReference>
<dbReference type="Gene3D" id="1.10.10.10">
    <property type="entry name" value="Winged helix-like DNA-binding domain superfamily/Winged helix DNA-binding domain"/>
    <property type="match status" value="1"/>
</dbReference>
<dbReference type="InterPro" id="IPR036390">
    <property type="entry name" value="WH_DNA-bd_sf"/>
</dbReference>
<dbReference type="InterPro" id="IPR036388">
    <property type="entry name" value="WH-like_DNA-bd_sf"/>
</dbReference>
<evidence type="ECO:0000313" key="6">
    <source>
        <dbReference type="Proteomes" id="UP000199013"/>
    </source>
</evidence>
<dbReference type="SMART" id="SM00345">
    <property type="entry name" value="HTH_GNTR"/>
    <property type="match status" value="1"/>
</dbReference>
<protein>
    <submittedName>
        <fullName evidence="5">GntR family transcriptional regulator</fullName>
    </submittedName>
</protein>
<dbReference type="EMBL" id="FLUV01001689">
    <property type="protein sequence ID" value="SBW24090.1"/>
    <property type="molecule type" value="Genomic_DNA"/>
</dbReference>
<accession>A0A1C3P2T2</accession>
<keyword evidence="1" id="KW-0805">Transcription regulation</keyword>
<dbReference type="PANTHER" id="PTHR43537:SF5">
    <property type="entry name" value="UXU OPERON TRANSCRIPTIONAL REGULATOR"/>
    <property type="match status" value="1"/>
</dbReference>
<gene>
    <name evidence="5" type="ORF">FDG2_4007</name>
</gene>
<dbReference type="SUPFAM" id="SSF46785">
    <property type="entry name" value="Winged helix' DNA-binding domain"/>
    <property type="match status" value="1"/>
</dbReference>
<keyword evidence="2" id="KW-0238">DNA-binding</keyword>
<dbReference type="PROSITE" id="PS50949">
    <property type="entry name" value="HTH_GNTR"/>
    <property type="match status" value="1"/>
</dbReference>
<dbReference type="GO" id="GO:0003677">
    <property type="term" value="F:DNA binding"/>
    <property type="evidence" value="ECO:0007669"/>
    <property type="project" value="UniProtKB-KW"/>
</dbReference>
<evidence type="ECO:0000256" key="1">
    <source>
        <dbReference type="ARBA" id="ARBA00023015"/>
    </source>
</evidence>
<dbReference type="InterPro" id="IPR011711">
    <property type="entry name" value="GntR_C"/>
</dbReference>
<keyword evidence="6" id="KW-1185">Reference proteome</keyword>
<organism evidence="5 6">
    <name type="scientific">Candidatus Protofrankia californiensis</name>
    <dbReference type="NCBI Taxonomy" id="1839754"/>
    <lineage>
        <taxon>Bacteria</taxon>
        <taxon>Bacillati</taxon>
        <taxon>Actinomycetota</taxon>
        <taxon>Actinomycetes</taxon>
        <taxon>Frankiales</taxon>
        <taxon>Frankiaceae</taxon>
        <taxon>Protofrankia</taxon>
    </lineage>
</organism>
<evidence type="ECO:0000313" key="5">
    <source>
        <dbReference type="EMBL" id="SBW24090.1"/>
    </source>
</evidence>
<dbReference type="Pfam" id="PF07729">
    <property type="entry name" value="FCD"/>
    <property type="match status" value="1"/>
</dbReference>
<reference evidence="6" key="1">
    <citation type="submission" date="2016-02" db="EMBL/GenBank/DDBJ databases">
        <authorList>
            <person name="Wibberg D."/>
        </authorList>
    </citation>
    <scope>NUCLEOTIDE SEQUENCE [LARGE SCALE GENOMIC DNA]</scope>
</reference>
<dbReference type="InterPro" id="IPR000524">
    <property type="entry name" value="Tscrpt_reg_HTH_GntR"/>
</dbReference>
<dbReference type="PRINTS" id="PR00035">
    <property type="entry name" value="HTHGNTR"/>
</dbReference>
<dbReference type="Proteomes" id="UP000199013">
    <property type="component" value="Unassembled WGS sequence"/>
</dbReference>
<dbReference type="PANTHER" id="PTHR43537">
    <property type="entry name" value="TRANSCRIPTIONAL REGULATOR, GNTR FAMILY"/>
    <property type="match status" value="1"/>
</dbReference>
<dbReference type="InterPro" id="IPR008920">
    <property type="entry name" value="TF_FadR/GntR_C"/>
</dbReference>
<name>A0A1C3P2T2_9ACTN</name>
<evidence type="ECO:0000259" key="4">
    <source>
        <dbReference type="PROSITE" id="PS50949"/>
    </source>
</evidence>
<evidence type="ECO:0000256" key="2">
    <source>
        <dbReference type="ARBA" id="ARBA00023125"/>
    </source>
</evidence>
<dbReference type="Pfam" id="PF00392">
    <property type="entry name" value="GntR"/>
    <property type="match status" value="1"/>
</dbReference>
<dbReference type="SMART" id="SM00895">
    <property type="entry name" value="FCD"/>
    <property type="match status" value="1"/>
</dbReference>
<feature type="domain" description="HTH gntR-type" evidence="4">
    <location>
        <begin position="13"/>
        <end position="83"/>
    </location>
</feature>
<proteinExistence type="predicted"/>
<evidence type="ECO:0000256" key="3">
    <source>
        <dbReference type="ARBA" id="ARBA00023163"/>
    </source>
</evidence>
<sequence length="253" mass="28457">MSATPETTVVRVPKAGEMVAARLRRQIVTGQLHEGDLLPSEPVLMEQFGVSRPTLREAFRILESEQIIHVRRGAHGGAQVLLPDTAAASRYAGTLLQYRGTTLADVYEARSHLESAAVAMLARERSAANLRRLNHMLAEGEALLDDPVTFAEKHDLEFHRLLMELSENQTMMMFLDILFSIIESHNEKFIREHRGRPFDTSNVAAAHNAHVKLVELIRQKDADEAVAFWREHLTQITKFMVQDSGETILDVLS</sequence>
<keyword evidence="3" id="KW-0804">Transcription</keyword>